<dbReference type="PANTHER" id="PTHR47481">
    <property type="match status" value="1"/>
</dbReference>
<reference evidence="2" key="1">
    <citation type="submission" date="2013-07" db="EMBL/GenBank/DDBJ databases">
        <title>The genome of Eucalyptus grandis.</title>
        <authorList>
            <person name="Schmutz J."/>
            <person name="Hayes R."/>
            <person name="Myburg A."/>
            <person name="Tuskan G."/>
            <person name="Grattapaglia D."/>
            <person name="Rokhsar D.S."/>
        </authorList>
    </citation>
    <scope>NUCLEOTIDE SEQUENCE</scope>
    <source>
        <tissue evidence="2">Leaf extractions</tissue>
    </source>
</reference>
<name>A0A059C5G2_EUCGR</name>
<feature type="region of interest" description="Disordered" evidence="1">
    <location>
        <begin position="239"/>
        <end position="263"/>
    </location>
</feature>
<evidence type="ECO:0000313" key="2">
    <source>
        <dbReference type="EMBL" id="KCW73180.1"/>
    </source>
</evidence>
<proteinExistence type="predicted"/>
<dbReference type="Gramene" id="KCW73180">
    <property type="protein sequence ID" value="KCW73180"/>
    <property type="gene ID" value="EUGRSUZ_E01636"/>
</dbReference>
<evidence type="ECO:0000256" key="1">
    <source>
        <dbReference type="SAM" id="MobiDB-lite"/>
    </source>
</evidence>
<accession>A0A059C5G2</accession>
<dbReference type="AlphaFoldDB" id="A0A059C5G2"/>
<organism evidence="2">
    <name type="scientific">Eucalyptus grandis</name>
    <name type="common">Flooded gum</name>
    <dbReference type="NCBI Taxonomy" id="71139"/>
    <lineage>
        <taxon>Eukaryota</taxon>
        <taxon>Viridiplantae</taxon>
        <taxon>Streptophyta</taxon>
        <taxon>Embryophyta</taxon>
        <taxon>Tracheophyta</taxon>
        <taxon>Spermatophyta</taxon>
        <taxon>Magnoliopsida</taxon>
        <taxon>eudicotyledons</taxon>
        <taxon>Gunneridae</taxon>
        <taxon>Pentapetalae</taxon>
        <taxon>rosids</taxon>
        <taxon>malvids</taxon>
        <taxon>Myrtales</taxon>
        <taxon>Myrtaceae</taxon>
        <taxon>Myrtoideae</taxon>
        <taxon>Eucalypteae</taxon>
        <taxon>Eucalyptus</taxon>
    </lineage>
</organism>
<dbReference type="EMBL" id="KK198757">
    <property type="protein sequence ID" value="KCW73180.1"/>
    <property type="molecule type" value="Genomic_DNA"/>
</dbReference>
<protein>
    <submittedName>
        <fullName evidence="2">Uncharacterized protein</fullName>
    </submittedName>
</protein>
<dbReference type="PANTHER" id="PTHR47481:SF10">
    <property type="entry name" value="COPIA-LIKE POLYPROTEIN_RETROTRANSPOSON"/>
    <property type="match status" value="1"/>
</dbReference>
<sequence>MHIRGNSKYVLNPEYQQWYRTDQLVSSWITGSVFEDVLGLIIGLESAFERSVAKEFELKGKLQSCQKCNRPLTEYLCEFKLICDQLNAIGKPVDEITKVFGVLEGLGSDYETFKTTMYCLKPEPSYEDVIAQLERYEVQHQNYLSNQINPNLAFTGEKIDQSKLSSEADSGSFNLTFAFAGQRNFNRCFEGRNGRFNNRGRGYGFHGRRFINYPESHNYGPSIIFGDSSGGYQYGGNYIPNSPSQNQGFQPYTNTPTTVADSK</sequence>
<gene>
    <name evidence="2" type="ORF">EUGRSUZ_E01636</name>
</gene>
<dbReference type="InParanoid" id="A0A059C5G2"/>
<dbReference type="OMA" id="THITDSN"/>